<proteinExistence type="predicted"/>
<protein>
    <submittedName>
        <fullName evidence="2">Uncharacterized protein</fullName>
    </submittedName>
</protein>
<sequence>MELASGSRHERDHDEDQIQVQDQDLGGIVDDASCKTLPWTDHVHVPNSDFAGEVIDSAIGSEDRSPNGKIIDVLAQINGEDDIEEFEYAAQNGYETANEEVV</sequence>
<dbReference type="EMBL" id="JAJAGQ010000020">
    <property type="protein sequence ID" value="KAJ8532091.1"/>
    <property type="molecule type" value="Genomic_DNA"/>
</dbReference>
<feature type="compositionally biased region" description="Basic and acidic residues" evidence="1">
    <location>
        <begin position="7"/>
        <end position="16"/>
    </location>
</feature>
<evidence type="ECO:0000313" key="3">
    <source>
        <dbReference type="Proteomes" id="UP001152561"/>
    </source>
</evidence>
<evidence type="ECO:0000256" key="1">
    <source>
        <dbReference type="SAM" id="MobiDB-lite"/>
    </source>
</evidence>
<organism evidence="2 3">
    <name type="scientific">Anisodus acutangulus</name>
    <dbReference type="NCBI Taxonomy" id="402998"/>
    <lineage>
        <taxon>Eukaryota</taxon>
        <taxon>Viridiplantae</taxon>
        <taxon>Streptophyta</taxon>
        <taxon>Embryophyta</taxon>
        <taxon>Tracheophyta</taxon>
        <taxon>Spermatophyta</taxon>
        <taxon>Magnoliopsida</taxon>
        <taxon>eudicotyledons</taxon>
        <taxon>Gunneridae</taxon>
        <taxon>Pentapetalae</taxon>
        <taxon>asterids</taxon>
        <taxon>lamiids</taxon>
        <taxon>Solanales</taxon>
        <taxon>Solanaceae</taxon>
        <taxon>Solanoideae</taxon>
        <taxon>Hyoscyameae</taxon>
        <taxon>Anisodus</taxon>
    </lineage>
</organism>
<keyword evidence="3" id="KW-1185">Reference proteome</keyword>
<dbReference type="Proteomes" id="UP001152561">
    <property type="component" value="Unassembled WGS sequence"/>
</dbReference>
<comment type="caution">
    <text evidence="2">The sequence shown here is derived from an EMBL/GenBank/DDBJ whole genome shotgun (WGS) entry which is preliminary data.</text>
</comment>
<name>A0A9Q1LCC0_9SOLA</name>
<reference evidence="3" key="1">
    <citation type="journal article" date="2023" name="Proc. Natl. Acad. Sci. U.S.A.">
        <title>Genomic and structural basis for evolution of tropane alkaloid biosynthesis.</title>
        <authorList>
            <person name="Wanga Y.-J."/>
            <person name="Taina T."/>
            <person name="Yua J.-Y."/>
            <person name="Lia J."/>
            <person name="Xua B."/>
            <person name="Chenc J."/>
            <person name="D'Auriad J.C."/>
            <person name="Huanga J.-P."/>
            <person name="Huanga S.-X."/>
        </authorList>
    </citation>
    <scope>NUCLEOTIDE SEQUENCE [LARGE SCALE GENOMIC DNA]</scope>
    <source>
        <strain evidence="3">cv. KIB-2019</strain>
    </source>
</reference>
<evidence type="ECO:0000313" key="2">
    <source>
        <dbReference type="EMBL" id="KAJ8532091.1"/>
    </source>
</evidence>
<feature type="region of interest" description="Disordered" evidence="1">
    <location>
        <begin position="1"/>
        <end position="24"/>
    </location>
</feature>
<dbReference type="AlphaFoldDB" id="A0A9Q1LCC0"/>
<accession>A0A9Q1LCC0</accession>
<gene>
    <name evidence="2" type="ORF">K7X08_012014</name>
</gene>